<dbReference type="GO" id="GO:0006421">
    <property type="term" value="P:asparaginyl-tRNA aminoacylation"/>
    <property type="evidence" value="ECO:0007669"/>
    <property type="project" value="TreeGrafter"/>
</dbReference>
<evidence type="ECO:0000256" key="4">
    <source>
        <dbReference type="ARBA" id="ARBA00022490"/>
    </source>
</evidence>
<feature type="domain" description="Aminoacyl-tRNA synthetase class II (D/K/N)" evidence="12">
    <location>
        <begin position="4"/>
        <end position="107"/>
    </location>
</feature>
<dbReference type="OrthoDB" id="1931232at2759"/>
<evidence type="ECO:0000313" key="14">
    <source>
        <dbReference type="Proteomes" id="UP000675881"/>
    </source>
</evidence>
<evidence type="ECO:0000256" key="6">
    <source>
        <dbReference type="ARBA" id="ARBA00022741"/>
    </source>
</evidence>
<dbReference type="InterPro" id="IPR002312">
    <property type="entry name" value="Asp/Asn-tRNA-synth_IIb"/>
</dbReference>
<dbReference type="Proteomes" id="UP000675881">
    <property type="component" value="Chromosome 11"/>
</dbReference>
<dbReference type="GO" id="GO:0005524">
    <property type="term" value="F:ATP binding"/>
    <property type="evidence" value="ECO:0007669"/>
    <property type="project" value="UniProtKB-KW"/>
</dbReference>
<dbReference type="GO" id="GO:0005737">
    <property type="term" value="C:cytoplasm"/>
    <property type="evidence" value="ECO:0007669"/>
    <property type="project" value="UniProtKB-SubCell"/>
</dbReference>
<dbReference type="PANTHER" id="PTHR22594">
    <property type="entry name" value="ASPARTYL/LYSYL-TRNA SYNTHETASE"/>
    <property type="match status" value="1"/>
</dbReference>
<dbReference type="PRINTS" id="PR01042">
    <property type="entry name" value="TRNASYNTHASP"/>
</dbReference>
<dbReference type="EC" id="6.1.1.22" evidence="3"/>
<keyword evidence="8" id="KW-0648">Protein biosynthesis</keyword>
<evidence type="ECO:0000256" key="1">
    <source>
        <dbReference type="ARBA" id="ARBA00004496"/>
    </source>
</evidence>
<keyword evidence="5 13" id="KW-0436">Ligase</keyword>
<dbReference type="SUPFAM" id="SSF55681">
    <property type="entry name" value="Class II aaRS and biotin synthetases"/>
    <property type="match status" value="1"/>
</dbReference>
<keyword evidence="14" id="KW-1185">Reference proteome</keyword>
<dbReference type="InterPro" id="IPR004364">
    <property type="entry name" value="Aa-tRNA-synt_II"/>
</dbReference>
<keyword evidence="4" id="KW-0963">Cytoplasm</keyword>
<accession>A0A7R8CFN4</accession>
<dbReference type="PANTHER" id="PTHR22594:SF16">
    <property type="entry name" value="ASPARAGINE--TRNA LIGASE, CYTOPLASMIC"/>
    <property type="match status" value="1"/>
</dbReference>
<evidence type="ECO:0000313" key="13">
    <source>
        <dbReference type="EMBL" id="CAF2808166.1"/>
    </source>
</evidence>
<proteinExistence type="inferred from homology"/>
<reference evidence="13" key="1">
    <citation type="submission" date="2021-02" db="EMBL/GenBank/DDBJ databases">
        <authorList>
            <person name="Bekaert M."/>
        </authorList>
    </citation>
    <scope>NUCLEOTIDE SEQUENCE</scope>
    <source>
        <strain evidence="13">IoA-00</strain>
    </source>
</reference>
<evidence type="ECO:0000256" key="5">
    <source>
        <dbReference type="ARBA" id="ARBA00022598"/>
    </source>
</evidence>
<keyword evidence="9" id="KW-0030">Aminoacyl-tRNA synthetase</keyword>
<sequence length="113" mass="13339">MLNKFPTHVKAFYMQRCKDDRTLTESVDLLMPNVGEIVGGSMRMDNEEELLQAYKDQGLNVADYYWYTDQRKFGTCEHGGYGLGLERFLCWILNRYHIREANLYPRFTGRCKP</sequence>
<evidence type="ECO:0000259" key="12">
    <source>
        <dbReference type="Pfam" id="PF00152"/>
    </source>
</evidence>
<comment type="catalytic activity">
    <reaction evidence="11">
        <text>tRNA(Asn) + L-asparagine + ATP = L-asparaginyl-tRNA(Asn) + AMP + diphosphate + H(+)</text>
        <dbReference type="Rhea" id="RHEA:11180"/>
        <dbReference type="Rhea" id="RHEA-COMP:9659"/>
        <dbReference type="Rhea" id="RHEA-COMP:9674"/>
        <dbReference type="ChEBI" id="CHEBI:15378"/>
        <dbReference type="ChEBI" id="CHEBI:30616"/>
        <dbReference type="ChEBI" id="CHEBI:33019"/>
        <dbReference type="ChEBI" id="CHEBI:58048"/>
        <dbReference type="ChEBI" id="CHEBI:78442"/>
        <dbReference type="ChEBI" id="CHEBI:78515"/>
        <dbReference type="ChEBI" id="CHEBI:456215"/>
        <dbReference type="EC" id="6.1.1.22"/>
    </reaction>
</comment>
<evidence type="ECO:0000256" key="10">
    <source>
        <dbReference type="ARBA" id="ARBA00029886"/>
    </source>
</evidence>
<dbReference type="EMBL" id="HG994590">
    <property type="protein sequence ID" value="CAF2808166.1"/>
    <property type="molecule type" value="Genomic_DNA"/>
</dbReference>
<evidence type="ECO:0000256" key="8">
    <source>
        <dbReference type="ARBA" id="ARBA00022917"/>
    </source>
</evidence>
<dbReference type="GO" id="GO:0004816">
    <property type="term" value="F:asparagine-tRNA ligase activity"/>
    <property type="evidence" value="ECO:0007669"/>
    <property type="project" value="UniProtKB-EC"/>
</dbReference>
<keyword evidence="7" id="KW-0067">ATP-binding</keyword>
<comment type="subcellular location">
    <subcellularLocation>
        <location evidence="1">Cytoplasm</location>
    </subcellularLocation>
</comment>
<protein>
    <recommendedName>
        <fullName evidence="3">asparagine--tRNA ligase</fullName>
        <ecNumber evidence="3">6.1.1.22</ecNumber>
    </recommendedName>
    <alternativeName>
        <fullName evidence="10">Asparaginyl-tRNA synthetase</fullName>
    </alternativeName>
</protein>
<organism evidence="13 14">
    <name type="scientific">Lepeophtheirus salmonis</name>
    <name type="common">Salmon louse</name>
    <name type="synonym">Caligus salmonis</name>
    <dbReference type="NCBI Taxonomy" id="72036"/>
    <lineage>
        <taxon>Eukaryota</taxon>
        <taxon>Metazoa</taxon>
        <taxon>Ecdysozoa</taxon>
        <taxon>Arthropoda</taxon>
        <taxon>Crustacea</taxon>
        <taxon>Multicrustacea</taxon>
        <taxon>Hexanauplia</taxon>
        <taxon>Copepoda</taxon>
        <taxon>Siphonostomatoida</taxon>
        <taxon>Caligidae</taxon>
        <taxon>Lepeophtheirus</taxon>
    </lineage>
</organism>
<evidence type="ECO:0000256" key="2">
    <source>
        <dbReference type="ARBA" id="ARBA00008226"/>
    </source>
</evidence>
<keyword evidence="6" id="KW-0547">Nucleotide-binding</keyword>
<evidence type="ECO:0000256" key="11">
    <source>
        <dbReference type="ARBA" id="ARBA00047844"/>
    </source>
</evidence>
<evidence type="ECO:0000256" key="9">
    <source>
        <dbReference type="ARBA" id="ARBA00023146"/>
    </source>
</evidence>
<dbReference type="InterPro" id="IPR045864">
    <property type="entry name" value="aa-tRNA-synth_II/BPL/LPL"/>
</dbReference>
<evidence type="ECO:0000256" key="7">
    <source>
        <dbReference type="ARBA" id="ARBA00022840"/>
    </source>
</evidence>
<name>A0A7R8CFN4_LEPSM</name>
<dbReference type="Pfam" id="PF00152">
    <property type="entry name" value="tRNA-synt_2"/>
    <property type="match status" value="1"/>
</dbReference>
<gene>
    <name evidence="13" type="ORF">LSAA_3076</name>
</gene>
<dbReference type="Gene3D" id="3.30.930.10">
    <property type="entry name" value="Bira Bifunctional Protein, Domain 2"/>
    <property type="match status" value="1"/>
</dbReference>
<comment type="similarity">
    <text evidence="2">Belongs to the class-II aminoacyl-tRNA synthetase family.</text>
</comment>
<evidence type="ECO:0000256" key="3">
    <source>
        <dbReference type="ARBA" id="ARBA00012816"/>
    </source>
</evidence>
<dbReference type="AlphaFoldDB" id="A0A7R8CFN4"/>